<accession>A0ABN7VBP3</accession>
<sequence length="600" mass="71572">SLEQTAFISKTGKPTKVCCQCRNNDLRNYYATKVDKNIPCDQNPIEPKEMKKKLFEYVLQVGNDEHVENENSGIEFLCEISTVSLKSEPHELGKAIAEIVDSADGYYYILYISKNNNKYTYWYNCSQSCNLAKRPRKHEEFNKQRDREYIDRFACNGVLKILLDMEKNVAMVDLQHNLLHKRPDRFNVTDDVKAEIQKNIHRMPADIFRQLEQQNPSLTQKQVHAWWTYFLKKEYARDYNNQLNSTKILVEENEFKMILINDQGIKYLGFITPFFELLKNNHEIAMDATYKMNILGYELYAIIGQYDGAGFALAYLFIEGAKKNNGACTSILTLFFETLFELGLNNIYFILKISAAQKVWPNAKIQICFWHMKKALKKRLMDNTYPKVINYSSYSAHEAFKFIDIKFHPMQPSQMTSMQKKSFCFCPKELRPKIIEIMEQHMHLDSLIPNTSGCYLTAHEIWEQSTKQICEFCVYYDLKLLWIYLWEHWYRKELWILWAHCAYDKICIFRTTMLCESHWKVIKRDFLPKFFRPRLDLLTYIMITRLIPHQQQQYIKYYDKREKPSWRKEFKKEWMSLKKNQLIILILSTLKNGFADVWDF</sequence>
<evidence type="ECO:0000313" key="2">
    <source>
        <dbReference type="Proteomes" id="UP000789901"/>
    </source>
</evidence>
<name>A0ABN7VBP3_GIGMA</name>
<evidence type="ECO:0000313" key="1">
    <source>
        <dbReference type="EMBL" id="CAG8751960.1"/>
    </source>
</evidence>
<reference evidence="1 2" key="1">
    <citation type="submission" date="2021-06" db="EMBL/GenBank/DDBJ databases">
        <authorList>
            <person name="Kallberg Y."/>
            <person name="Tangrot J."/>
            <person name="Rosling A."/>
        </authorList>
    </citation>
    <scope>NUCLEOTIDE SEQUENCE [LARGE SCALE GENOMIC DNA]</scope>
    <source>
        <strain evidence="1 2">120-4 pot B 10/14</strain>
    </source>
</reference>
<gene>
    <name evidence="1" type="ORF">GMARGA_LOCUS16498</name>
</gene>
<keyword evidence="2" id="KW-1185">Reference proteome</keyword>
<feature type="non-terminal residue" evidence="1">
    <location>
        <position position="1"/>
    </location>
</feature>
<proteinExistence type="predicted"/>
<dbReference type="Proteomes" id="UP000789901">
    <property type="component" value="Unassembled WGS sequence"/>
</dbReference>
<protein>
    <submittedName>
        <fullName evidence="1">2910_t:CDS:1</fullName>
    </submittedName>
</protein>
<organism evidence="1 2">
    <name type="scientific">Gigaspora margarita</name>
    <dbReference type="NCBI Taxonomy" id="4874"/>
    <lineage>
        <taxon>Eukaryota</taxon>
        <taxon>Fungi</taxon>
        <taxon>Fungi incertae sedis</taxon>
        <taxon>Mucoromycota</taxon>
        <taxon>Glomeromycotina</taxon>
        <taxon>Glomeromycetes</taxon>
        <taxon>Diversisporales</taxon>
        <taxon>Gigasporaceae</taxon>
        <taxon>Gigaspora</taxon>
    </lineage>
</organism>
<comment type="caution">
    <text evidence="1">The sequence shown here is derived from an EMBL/GenBank/DDBJ whole genome shotgun (WGS) entry which is preliminary data.</text>
</comment>
<dbReference type="EMBL" id="CAJVQB010011985">
    <property type="protein sequence ID" value="CAG8751960.1"/>
    <property type="molecule type" value="Genomic_DNA"/>
</dbReference>